<comment type="caution">
    <text evidence="4">The sequence shown here is derived from an EMBL/GenBank/DDBJ whole genome shotgun (WGS) entry which is preliminary data.</text>
</comment>
<comment type="similarity">
    <text evidence="1">Belongs to the Skp family.</text>
</comment>
<evidence type="ECO:0000313" key="4">
    <source>
        <dbReference type="EMBL" id="TET82172.1"/>
    </source>
</evidence>
<dbReference type="SMART" id="SM00935">
    <property type="entry name" value="OmpH"/>
    <property type="match status" value="1"/>
</dbReference>
<dbReference type="PANTHER" id="PTHR35089">
    <property type="entry name" value="CHAPERONE PROTEIN SKP"/>
    <property type="match status" value="1"/>
</dbReference>
<evidence type="ECO:0000313" key="5">
    <source>
        <dbReference type="Proteomes" id="UP000315534"/>
    </source>
</evidence>
<evidence type="ECO:0000256" key="2">
    <source>
        <dbReference type="ARBA" id="ARBA00022729"/>
    </source>
</evidence>
<dbReference type="GO" id="GO:0051082">
    <property type="term" value="F:unfolded protein binding"/>
    <property type="evidence" value="ECO:0007669"/>
    <property type="project" value="InterPro"/>
</dbReference>
<reference evidence="4 5" key="1">
    <citation type="submission" date="2019-03" db="EMBL/GenBank/DDBJ databases">
        <title>Metabolic potential of uncultured bacteria and archaea associated with petroleum seepage in deep-sea sediments.</title>
        <authorList>
            <person name="Dong X."/>
            <person name="Hubert C."/>
        </authorList>
    </citation>
    <scope>NUCLEOTIDE SEQUENCE [LARGE SCALE GENOMIC DNA]</scope>
    <source>
        <strain evidence="4">E29_bin36</strain>
    </source>
</reference>
<keyword evidence="2" id="KW-0732">Signal</keyword>
<dbReference type="GO" id="GO:0005829">
    <property type="term" value="C:cytosol"/>
    <property type="evidence" value="ECO:0007669"/>
    <property type="project" value="TreeGrafter"/>
</dbReference>
<evidence type="ECO:0008006" key="6">
    <source>
        <dbReference type="Google" id="ProtNLM"/>
    </source>
</evidence>
<gene>
    <name evidence="4" type="ORF">E3J38_02615</name>
</gene>
<evidence type="ECO:0000256" key="3">
    <source>
        <dbReference type="SAM" id="Coils"/>
    </source>
</evidence>
<evidence type="ECO:0000256" key="1">
    <source>
        <dbReference type="ARBA" id="ARBA00009091"/>
    </source>
</evidence>
<dbReference type="SUPFAM" id="SSF52964">
    <property type="entry name" value="TolB, N-terminal domain"/>
    <property type="match status" value="1"/>
</dbReference>
<sequence>MKRKRKTYLRGSLVALLSSLVFLSSLVVADAAKIGYISSARIFREFVGASDVQKQFQKEVDEWRKKAEEMKKEINRLSEEFKDQALMLSEEAKERKRSELVQKKQKYEAFISEIWGPDGKAARKEIELTKPLVTKIDKILEKLAEEEGFDLILDIDESSIVYSREGLDLTDRALEELNKEVIHVGAEKAKLAVFKFKETSPQAMEGNFGRQISDLLEKALVKLGMFELWEGNLSAALIQEAIDKEEEADEKRAVDVCRIAGAEVAVIGTVTKLGATVEVEIKLLDVKTADVLTTEQAKTTRSETQEDLLPMVGDLASRLANVYRAK</sequence>
<dbReference type="InterPro" id="IPR005632">
    <property type="entry name" value="Chaperone_Skp"/>
</dbReference>
<dbReference type="SUPFAM" id="SSF111384">
    <property type="entry name" value="OmpH-like"/>
    <property type="match status" value="1"/>
</dbReference>
<keyword evidence="3" id="KW-0175">Coiled coil</keyword>
<dbReference type="AlphaFoldDB" id="A0A523XSB6"/>
<proteinExistence type="inferred from homology"/>
<dbReference type="InterPro" id="IPR024930">
    <property type="entry name" value="Skp_dom_sf"/>
</dbReference>
<dbReference type="Proteomes" id="UP000315534">
    <property type="component" value="Unassembled WGS sequence"/>
</dbReference>
<organism evidence="4 5">
    <name type="scientific">candidate division TA06 bacterium</name>
    <dbReference type="NCBI Taxonomy" id="2250710"/>
    <lineage>
        <taxon>Bacteria</taxon>
        <taxon>Bacteria division TA06</taxon>
    </lineage>
</organism>
<feature type="coiled-coil region" evidence="3">
    <location>
        <begin position="53"/>
        <end position="87"/>
    </location>
</feature>
<dbReference type="Gene3D" id="3.30.910.20">
    <property type="entry name" value="Skp domain"/>
    <property type="match status" value="1"/>
</dbReference>
<dbReference type="EMBL" id="SOIP01000159">
    <property type="protein sequence ID" value="TET82172.1"/>
    <property type="molecule type" value="Genomic_DNA"/>
</dbReference>
<accession>A0A523XSB6</accession>
<dbReference type="GO" id="GO:0050821">
    <property type="term" value="P:protein stabilization"/>
    <property type="evidence" value="ECO:0007669"/>
    <property type="project" value="TreeGrafter"/>
</dbReference>
<name>A0A523XSB6_UNCT6</name>
<dbReference type="Pfam" id="PF03938">
    <property type="entry name" value="OmpH"/>
    <property type="match status" value="1"/>
</dbReference>
<dbReference type="Gene3D" id="3.40.50.10610">
    <property type="entry name" value="ABC-type transport auxiliary lipoprotein component"/>
    <property type="match status" value="1"/>
</dbReference>
<protein>
    <recommendedName>
        <fullName evidence="6">OmpH family outer membrane protein</fullName>
    </recommendedName>
</protein>
<dbReference type="PANTHER" id="PTHR35089:SF1">
    <property type="entry name" value="CHAPERONE PROTEIN SKP"/>
    <property type="match status" value="1"/>
</dbReference>